<dbReference type="Proteomes" id="UP000724584">
    <property type="component" value="Unassembled WGS sequence"/>
</dbReference>
<organism evidence="1 2">
    <name type="scientific">Chaetomium tenue</name>
    <dbReference type="NCBI Taxonomy" id="1854479"/>
    <lineage>
        <taxon>Eukaryota</taxon>
        <taxon>Fungi</taxon>
        <taxon>Dikarya</taxon>
        <taxon>Ascomycota</taxon>
        <taxon>Pezizomycotina</taxon>
        <taxon>Sordariomycetes</taxon>
        <taxon>Sordariomycetidae</taxon>
        <taxon>Sordariales</taxon>
        <taxon>Chaetomiaceae</taxon>
        <taxon>Chaetomium</taxon>
    </lineage>
</organism>
<comment type="caution">
    <text evidence="1">The sequence shown here is derived from an EMBL/GenBank/DDBJ whole genome shotgun (WGS) entry which is preliminary data.</text>
</comment>
<gene>
    <name evidence="1" type="ORF">F5144DRAFT_543848</name>
</gene>
<proteinExistence type="predicted"/>
<name>A0ACB7PSJ0_9PEZI</name>
<keyword evidence="2" id="KW-1185">Reference proteome</keyword>
<reference evidence="1 2" key="1">
    <citation type="journal article" date="2021" name="Nat. Commun.">
        <title>Genetic determinants of endophytism in the Arabidopsis root mycobiome.</title>
        <authorList>
            <person name="Mesny F."/>
            <person name="Miyauchi S."/>
            <person name="Thiergart T."/>
            <person name="Pickel B."/>
            <person name="Atanasova L."/>
            <person name="Karlsson M."/>
            <person name="Huettel B."/>
            <person name="Barry K.W."/>
            <person name="Haridas S."/>
            <person name="Chen C."/>
            <person name="Bauer D."/>
            <person name="Andreopoulos W."/>
            <person name="Pangilinan J."/>
            <person name="LaButti K."/>
            <person name="Riley R."/>
            <person name="Lipzen A."/>
            <person name="Clum A."/>
            <person name="Drula E."/>
            <person name="Henrissat B."/>
            <person name="Kohler A."/>
            <person name="Grigoriev I.V."/>
            <person name="Martin F.M."/>
            <person name="Hacquard S."/>
        </authorList>
    </citation>
    <scope>NUCLEOTIDE SEQUENCE [LARGE SCALE GENOMIC DNA]</scope>
    <source>
        <strain evidence="1 2">MPI-SDFR-AT-0079</strain>
    </source>
</reference>
<accession>A0ACB7PSJ0</accession>
<dbReference type="EMBL" id="JAGIZQ010000001">
    <property type="protein sequence ID" value="KAH6650858.1"/>
    <property type="molecule type" value="Genomic_DNA"/>
</dbReference>
<evidence type="ECO:0000313" key="1">
    <source>
        <dbReference type="EMBL" id="KAH6650858.1"/>
    </source>
</evidence>
<protein>
    <submittedName>
        <fullName evidence="1">Uncharacterized protein</fullName>
    </submittedName>
</protein>
<evidence type="ECO:0000313" key="2">
    <source>
        <dbReference type="Proteomes" id="UP000724584"/>
    </source>
</evidence>
<sequence>MALEALQAREKYDYPLHSTVPASPTFPPSPSNRTSPPSYKFPSTWDVNDENMVQVTQAPKGRRSLSDRWFRRMPDGPSQQHPDAKLGLRTFHDPPGGADLDILFIHGITGHREHTWAAPGSPPWPESLLPERVPEARILSFGYDAGIIGWRSRLSGNRIGDHARNLLTGLAAHRETDDTNERPILFVCHSLGGLVCQDALLSSRASPERHLQQILKCTRGILFLGTPHSGTNLAVIGQRLSRLAGLVSGTNTRLVEVLRRDSEVLARIQDDFHSLLRLQGDGIKITCVYEEIPIQGIGEVVPKYSTVLPGYPAIGIHADHRDIARFSAMADPGFIVLSNELQRWAKDLKNTPGKSEPPKLDLGPDPGGLEGLEQAERPSTGIREIAGMTIHGNVLQSILVNGGQVVNGGIIFGD</sequence>